<gene>
    <name evidence="1" type="ORF">F4821DRAFT_259247</name>
</gene>
<organism evidence="1 2">
    <name type="scientific">Hypoxylon rubiginosum</name>
    <dbReference type="NCBI Taxonomy" id="110542"/>
    <lineage>
        <taxon>Eukaryota</taxon>
        <taxon>Fungi</taxon>
        <taxon>Dikarya</taxon>
        <taxon>Ascomycota</taxon>
        <taxon>Pezizomycotina</taxon>
        <taxon>Sordariomycetes</taxon>
        <taxon>Xylariomycetidae</taxon>
        <taxon>Xylariales</taxon>
        <taxon>Hypoxylaceae</taxon>
        <taxon>Hypoxylon</taxon>
    </lineage>
</organism>
<reference evidence="1 2" key="1">
    <citation type="journal article" date="2022" name="New Phytol.">
        <title>Ecological generalism drives hyperdiversity of secondary metabolite gene clusters in xylarialean endophytes.</title>
        <authorList>
            <person name="Franco M.E.E."/>
            <person name="Wisecaver J.H."/>
            <person name="Arnold A.E."/>
            <person name="Ju Y.M."/>
            <person name="Slot J.C."/>
            <person name="Ahrendt S."/>
            <person name="Moore L.P."/>
            <person name="Eastman K.E."/>
            <person name="Scott K."/>
            <person name="Konkel Z."/>
            <person name="Mondo S.J."/>
            <person name="Kuo A."/>
            <person name="Hayes R.D."/>
            <person name="Haridas S."/>
            <person name="Andreopoulos B."/>
            <person name="Riley R."/>
            <person name="LaButti K."/>
            <person name="Pangilinan J."/>
            <person name="Lipzen A."/>
            <person name="Amirebrahimi M."/>
            <person name="Yan J."/>
            <person name="Adam C."/>
            <person name="Keymanesh K."/>
            <person name="Ng V."/>
            <person name="Louie K."/>
            <person name="Northen T."/>
            <person name="Drula E."/>
            <person name="Henrissat B."/>
            <person name="Hsieh H.M."/>
            <person name="Youens-Clark K."/>
            <person name="Lutzoni F."/>
            <person name="Miadlikowska J."/>
            <person name="Eastwood D.C."/>
            <person name="Hamelin R.C."/>
            <person name="Grigoriev I.V."/>
            <person name="U'Ren J.M."/>
        </authorList>
    </citation>
    <scope>NUCLEOTIDE SEQUENCE [LARGE SCALE GENOMIC DNA]</scope>
    <source>
        <strain evidence="1 2">ER1909</strain>
    </source>
</reference>
<accession>A0ACC0D453</accession>
<name>A0ACC0D453_9PEZI</name>
<dbReference type="Proteomes" id="UP001497680">
    <property type="component" value="Unassembled WGS sequence"/>
</dbReference>
<keyword evidence="2" id="KW-1185">Reference proteome</keyword>
<dbReference type="EMBL" id="MU394309">
    <property type="protein sequence ID" value="KAI6087291.1"/>
    <property type="molecule type" value="Genomic_DNA"/>
</dbReference>
<proteinExistence type="predicted"/>
<evidence type="ECO:0000313" key="2">
    <source>
        <dbReference type="Proteomes" id="UP001497680"/>
    </source>
</evidence>
<evidence type="ECO:0000313" key="1">
    <source>
        <dbReference type="EMBL" id="KAI6087291.1"/>
    </source>
</evidence>
<comment type="caution">
    <text evidence="1">The sequence shown here is derived from an EMBL/GenBank/DDBJ whole genome shotgun (WGS) entry which is preliminary data.</text>
</comment>
<protein>
    <submittedName>
        <fullName evidence="1">Uncharacterized protein</fullName>
    </submittedName>
</protein>
<sequence>MATTSGLDSTSVPPECECWPATLRIVNICQSYCQGSPSASSAGREENATADIARRVVLADTLAVARSLVQHWGTVNGCANVDAHMDARMLCYMTDAVSLVLRDHENALDTLTSRESKSNAPRIYVGRLELDAVEAAIVAQEALKHSLIRLALMPLEIEEEAALLVGAGAENPLGDRDVKALYTRLFRMLGIVNRLDTI</sequence>